<dbReference type="InterPro" id="IPR034660">
    <property type="entry name" value="DinB/YfiT-like"/>
</dbReference>
<dbReference type="EMBL" id="CP036349">
    <property type="protein sequence ID" value="QDV74235.1"/>
    <property type="molecule type" value="Genomic_DNA"/>
</dbReference>
<organism evidence="2 3">
    <name type="scientific">Botrimarina mediterranea</name>
    <dbReference type="NCBI Taxonomy" id="2528022"/>
    <lineage>
        <taxon>Bacteria</taxon>
        <taxon>Pseudomonadati</taxon>
        <taxon>Planctomycetota</taxon>
        <taxon>Planctomycetia</taxon>
        <taxon>Pirellulales</taxon>
        <taxon>Lacipirellulaceae</taxon>
        <taxon>Botrimarina</taxon>
    </lineage>
</organism>
<reference evidence="2 3" key="1">
    <citation type="submission" date="2019-02" db="EMBL/GenBank/DDBJ databases">
        <title>Deep-cultivation of Planctomycetes and their phenomic and genomic characterization uncovers novel biology.</title>
        <authorList>
            <person name="Wiegand S."/>
            <person name="Jogler M."/>
            <person name="Boedeker C."/>
            <person name="Pinto D."/>
            <person name="Vollmers J."/>
            <person name="Rivas-Marin E."/>
            <person name="Kohn T."/>
            <person name="Peeters S.H."/>
            <person name="Heuer A."/>
            <person name="Rast P."/>
            <person name="Oberbeckmann S."/>
            <person name="Bunk B."/>
            <person name="Jeske O."/>
            <person name="Meyerdierks A."/>
            <person name="Storesund J.E."/>
            <person name="Kallscheuer N."/>
            <person name="Luecker S."/>
            <person name="Lage O.M."/>
            <person name="Pohl T."/>
            <person name="Merkel B.J."/>
            <person name="Hornburger P."/>
            <person name="Mueller R.-W."/>
            <person name="Bruemmer F."/>
            <person name="Labrenz M."/>
            <person name="Spormann A.M."/>
            <person name="Op den Camp H."/>
            <person name="Overmann J."/>
            <person name="Amann R."/>
            <person name="Jetten M.S.M."/>
            <person name="Mascher T."/>
            <person name="Medema M.H."/>
            <person name="Devos D.P."/>
            <person name="Kaster A.-K."/>
            <person name="Ovreas L."/>
            <person name="Rohde M."/>
            <person name="Galperin M.Y."/>
            <person name="Jogler C."/>
        </authorList>
    </citation>
    <scope>NUCLEOTIDE SEQUENCE [LARGE SCALE GENOMIC DNA]</scope>
    <source>
        <strain evidence="2 3">Spa11</strain>
    </source>
</reference>
<gene>
    <name evidence="2" type="ORF">Spa11_24350</name>
</gene>
<feature type="domain" description="DinB-like" evidence="1">
    <location>
        <begin position="16"/>
        <end position="149"/>
    </location>
</feature>
<dbReference type="KEGG" id="bmei:Spa11_24350"/>
<dbReference type="SUPFAM" id="SSF109854">
    <property type="entry name" value="DinB/YfiT-like putative metalloenzymes"/>
    <property type="match status" value="1"/>
</dbReference>
<dbReference type="RefSeq" id="WP_197529333.1">
    <property type="nucleotide sequence ID" value="NZ_CP036349.1"/>
</dbReference>
<dbReference type="Pfam" id="PF12867">
    <property type="entry name" value="DinB_2"/>
    <property type="match status" value="1"/>
</dbReference>
<name>A0A518K8W6_9BACT</name>
<dbReference type="InterPro" id="IPR024775">
    <property type="entry name" value="DinB-like"/>
</dbReference>
<dbReference type="AlphaFoldDB" id="A0A518K8W6"/>
<protein>
    <submittedName>
        <fullName evidence="2">DinB superfamily protein</fullName>
    </submittedName>
</protein>
<proteinExistence type="predicted"/>
<accession>A0A518K8W6</accession>
<keyword evidence="3" id="KW-1185">Reference proteome</keyword>
<evidence type="ECO:0000313" key="3">
    <source>
        <dbReference type="Proteomes" id="UP000316426"/>
    </source>
</evidence>
<evidence type="ECO:0000259" key="1">
    <source>
        <dbReference type="Pfam" id="PF12867"/>
    </source>
</evidence>
<sequence>MLTANDLLFSYRWGVDTFAKLVSDVADKDMARQPVEGINHPAWLLGHVGTYHEVIASLLRGEAFDNPWDSPCGKNSTPSADRSRYPSKEQLLKHHEAAAALACRTIESVKPEAWTRPMDHPTWGKQFATVAPAVVFLATSHQSLHLGQLSGWRRAMGLPRI</sequence>
<dbReference type="Proteomes" id="UP000316426">
    <property type="component" value="Chromosome"/>
</dbReference>
<dbReference type="Gene3D" id="1.20.120.450">
    <property type="entry name" value="dinb family like domain"/>
    <property type="match status" value="1"/>
</dbReference>
<evidence type="ECO:0000313" key="2">
    <source>
        <dbReference type="EMBL" id="QDV74235.1"/>
    </source>
</evidence>